<organism evidence="1 2">
    <name type="scientific">Clostridium liquoris</name>
    <dbReference type="NCBI Taxonomy" id="1289519"/>
    <lineage>
        <taxon>Bacteria</taxon>
        <taxon>Bacillati</taxon>
        <taxon>Bacillota</taxon>
        <taxon>Clostridia</taxon>
        <taxon>Eubacteriales</taxon>
        <taxon>Clostridiaceae</taxon>
        <taxon>Clostridium</taxon>
    </lineage>
</organism>
<protein>
    <submittedName>
        <fullName evidence="1">Uncharacterized protein</fullName>
    </submittedName>
</protein>
<keyword evidence="2" id="KW-1185">Reference proteome</keyword>
<dbReference type="Proteomes" id="UP000239706">
    <property type="component" value="Unassembled WGS sequence"/>
</dbReference>
<gene>
    <name evidence="1" type="ORF">CLLI_15050</name>
</gene>
<dbReference type="RefSeq" id="WP_170063668.1">
    <property type="nucleotide sequence ID" value="NZ_PVXO01000041.1"/>
</dbReference>
<comment type="caution">
    <text evidence="1">The sequence shown here is derived from an EMBL/GenBank/DDBJ whole genome shotgun (WGS) entry which is preliminary data.</text>
</comment>
<sequence length="49" mass="5803">MVKKNEKLPHAQAFKKAKRMMDNEKNLANVLQDTELNHKDVLKIKNQDR</sequence>
<evidence type="ECO:0000313" key="2">
    <source>
        <dbReference type="Proteomes" id="UP000239706"/>
    </source>
</evidence>
<evidence type="ECO:0000313" key="1">
    <source>
        <dbReference type="EMBL" id="PRR78636.1"/>
    </source>
</evidence>
<dbReference type="AlphaFoldDB" id="A0A2T0B418"/>
<dbReference type="EMBL" id="PVXO01000041">
    <property type="protein sequence ID" value="PRR78636.1"/>
    <property type="molecule type" value="Genomic_DNA"/>
</dbReference>
<accession>A0A2T0B418</accession>
<reference evidence="1 2" key="1">
    <citation type="submission" date="2018-03" db="EMBL/GenBank/DDBJ databases">
        <title>Genome sequence of Clostridium liquoris DSM 100320.</title>
        <authorList>
            <person name="Poehlein A."/>
            <person name="Daniel R."/>
        </authorList>
    </citation>
    <scope>NUCLEOTIDE SEQUENCE [LARGE SCALE GENOMIC DNA]</scope>
    <source>
        <strain evidence="1 2">DSM 100320</strain>
    </source>
</reference>
<proteinExistence type="predicted"/>
<name>A0A2T0B418_9CLOT</name>